<reference evidence="1 2" key="1">
    <citation type="submission" date="2020-08" db="EMBL/GenBank/DDBJ databases">
        <title>Genomic Encyclopedia of Type Strains, Phase IV (KMG-IV): sequencing the most valuable type-strain genomes for metagenomic binning, comparative biology and taxonomic classification.</title>
        <authorList>
            <person name="Goeker M."/>
        </authorList>
    </citation>
    <scope>NUCLEOTIDE SEQUENCE [LARGE SCALE GENOMIC DNA]</scope>
    <source>
        <strain evidence="1 2">DSM 23960</strain>
    </source>
</reference>
<name>A0A7W6JCT8_9CAUL</name>
<dbReference type="AlphaFoldDB" id="A0A7W6JCT8"/>
<evidence type="ECO:0000313" key="1">
    <source>
        <dbReference type="EMBL" id="MBB4082764.1"/>
    </source>
</evidence>
<dbReference type="EMBL" id="JACIDM010000002">
    <property type="protein sequence ID" value="MBB4082764.1"/>
    <property type="molecule type" value="Genomic_DNA"/>
</dbReference>
<comment type="caution">
    <text evidence="1">The sequence shown here is derived from an EMBL/GenBank/DDBJ whole genome shotgun (WGS) entry which is preliminary data.</text>
</comment>
<keyword evidence="2" id="KW-1185">Reference proteome</keyword>
<accession>A0A7W6JCT8</accession>
<evidence type="ECO:0000313" key="2">
    <source>
        <dbReference type="Proteomes" id="UP000529946"/>
    </source>
</evidence>
<dbReference type="Proteomes" id="UP000529946">
    <property type="component" value="Unassembled WGS sequence"/>
</dbReference>
<proteinExistence type="predicted"/>
<sequence>MSRYPDGGWVKHWFNPDGSYAAQFSDGRRLSARWSLEGERICLTNMRPNMLIPRFCTTMIDADVGETWQSRDPLGRRVQNILVAGRQ</sequence>
<organism evidence="1 2">
    <name type="scientific">Brevundimonas lenta</name>
    <dbReference type="NCBI Taxonomy" id="424796"/>
    <lineage>
        <taxon>Bacteria</taxon>
        <taxon>Pseudomonadati</taxon>
        <taxon>Pseudomonadota</taxon>
        <taxon>Alphaproteobacteria</taxon>
        <taxon>Caulobacterales</taxon>
        <taxon>Caulobacteraceae</taxon>
        <taxon>Brevundimonas</taxon>
    </lineage>
</organism>
<gene>
    <name evidence="1" type="ORF">GGR12_001630</name>
</gene>
<protein>
    <submittedName>
        <fullName evidence="1">Uncharacterized protein</fullName>
    </submittedName>
</protein>
<dbReference type="RefSeq" id="WP_343053169.1">
    <property type="nucleotide sequence ID" value="NZ_BAAAER010000001.1"/>
</dbReference>